<comment type="caution">
    <text evidence="1">The sequence shown here is derived from an EMBL/GenBank/DDBJ whole genome shotgun (WGS) entry which is preliminary data.</text>
</comment>
<evidence type="ECO:0000313" key="2">
    <source>
        <dbReference type="Proteomes" id="UP000624325"/>
    </source>
</evidence>
<accession>A0ABQ4CBU3</accession>
<dbReference type="RefSeq" id="WP_203707051.1">
    <property type="nucleotide sequence ID" value="NZ_BAAALU010000006.1"/>
</dbReference>
<evidence type="ECO:0000313" key="1">
    <source>
        <dbReference type="EMBL" id="GIF60232.1"/>
    </source>
</evidence>
<gene>
    <name evidence="1" type="ORF">Air01nite_63270</name>
</gene>
<name>A0ABQ4CBU3_9ACTN</name>
<dbReference type="Proteomes" id="UP000624325">
    <property type="component" value="Unassembled WGS sequence"/>
</dbReference>
<organism evidence="1 2">
    <name type="scientific">Asanoa iriomotensis</name>
    <dbReference type="NCBI Taxonomy" id="234613"/>
    <lineage>
        <taxon>Bacteria</taxon>
        <taxon>Bacillati</taxon>
        <taxon>Actinomycetota</taxon>
        <taxon>Actinomycetes</taxon>
        <taxon>Micromonosporales</taxon>
        <taxon>Micromonosporaceae</taxon>
        <taxon>Asanoa</taxon>
    </lineage>
</organism>
<reference evidence="1 2" key="1">
    <citation type="submission" date="2021-01" db="EMBL/GenBank/DDBJ databases">
        <title>Whole genome shotgun sequence of Asanoa iriomotensis NBRC 100142.</title>
        <authorList>
            <person name="Komaki H."/>
            <person name="Tamura T."/>
        </authorList>
    </citation>
    <scope>NUCLEOTIDE SEQUENCE [LARGE SCALE GENOMIC DNA]</scope>
    <source>
        <strain evidence="1 2">NBRC 100142</strain>
    </source>
</reference>
<keyword evidence="2" id="KW-1185">Reference proteome</keyword>
<protein>
    <submittedName>
        <fullName evidence="1">Uncharacterized protein</fullName>
    </submittedName>
</protein>
<proteinExistence type="predicted"/>
<dbReference type="EMBL" id="BONC01000062">
    <property type="protein sequence ID" value="GIF60232.1"/>
    <property type="molecule type" value="Genomic_DNA"/>
</dbReference>
<sequence length="85" mass="9085">MEIVHELIVCHGCACYLANGDGDPDHADGFAVGIRYWAGFDVVLACGEESNCDGYGWHRCEVCGDEGHGTAHPAVTFARETTAAR</sequence>